<keyword evidence="1" id="KW-0479">Metal-binding</keyword>
<evidence type="ECO:0000313" key="4">
    <source>
        <dbReference type="Proteomes" id="UP000250235"/>
    </source>
</evidence>
<dbReference type="SMART" id="SM00343">
    <property type="entry name" value="ZnF_C2HC"/>
    <property type="match status" value="1"/>
</dbReference>
<dbReference type="GO" id="GO:0008270">
    <property type="term" value="F:zinc ion binding"/>
    <property type="evidence" value="ECO:0007669"/>
    <property type="project" value="UniProtKB-KW"/>
</dbReference>
<reference evidence="3 4" key="1">
    <citation type="journal article" date="2015" name="Proc. Natl. Acad. Sci. U.S.A.">
        <title>The resurrection genome of Boea hygrometrica: A blueprint for survival of dehydration.</title>
        <authorList>
            <person name="Xiao L."/>
            <person name="Yang G."/>
            <person name="Zhang L."/>
            <person name="Yang X."/>
            <person name="Zhao S."/>
            <person name="Ji Z."/>
            <person name="Zhou Q."/>
            <person name="Hu M."/>
            <person name="Wang Y."/>
            <person name="Chen M."/>
            <person name="Xu Y."/>
            <person name="Jin H."/>
            <person name="Xiao X."/>
            <person name="Hu G."/>
            <person name="Bao F."/>
            <person name="Hu Y."/>
            <person name="Wan P."/>
            <person name="Li L."/>
            <person name="Deng X."/>
            <person name="Kuang T."/>
            <person name="Xiang C."/>
            <person name="Zhu J.K."/>
            <person name="Oliver M.J."/>
            <person name="He Y."/>
        </authorList>
    </citation>
    <scope>NUCLEOTIDE SEQUENCE [LARGE SCALE GENOMIC DNA]</scope>
    <source>
        <strain evidence="4">cv. XS01</strain>
    </source>
</reference>
<dbReference type="PROSITE" id="PS50158">
    <property type="entry name" value="ZF_CCHC"/>
    <property type="match status" value="1"/>
</dbReference>
<evidence type="ECO:0000313" key="3">
    <source>
        <dbReference type="EMBL" id="KZV17674.1"/>
    </source>
</evidence>
<dbReference type="InterPro" id="IPR036875">
    <property type="entry name" value="Znf_CCHC_sf"/>
</dbReference>
<keyword evidence="1" id="KW-0863">Zinc-finger</keyword>
<dbReference type="SUPFAM" id="SSF57756">
    <property type="entry name" value="Retrovirus zinc finger-like domains"/>
    <property type="match status" value="1"/>
</dbReference>
<dbReference type="Pfam" id="PF00098">
    <property type="entry name" value="zf-CCHC"/>
    <property type="match status" value="1"/>
</dbReference>
<dbReference type="Gene3D" id="4.10.60.10">
    <property type="entry name" value="Zinc finger, CCHC-type"/>
    <property type="match status" value="1"/>
</dbReference>
<protein>
    <recommendedName>
        <fullName evidence="2">CCHC-type domain-containing protein</fullName>
    </recommendedName>
</protein>
<name>A0A2Z7AFD7_9LAMI</name>
<dbReference type="Proteomes" id="UP000250235">
    <property type="component" value="Unassembled WGS sequence"/>
</dbReference>
<dbReference type="AlphaFoldDB" id="A0A2Z7AFD7"/>
<dbReference type="OrthoDB" id="1738629at2759"/>
<organism evidence="3 4">
    <name type="scientific">Dorcoceras hygrometricum</name>
    <dbReference type="NCBI Taxonomy" id="472368"/>
    <lineage>
        <taxon>Eukaryota</taxon>
        <taxon>Viridiplantae</taxon>
        <taxon>Streptophyta</taxon>
        <taxon>Embryophyta</taxon>
        <taxon>Tracheophyta</taxon>
        <taxon>Spermatophyta</taxon>
        <taxon>Magnoliopsida</taxon>
        <taxon>eudicotyledons</taxon>
        <taxon>Gunneridae</taxon>
        <taxon>Pentapetalae</taxon>
        <taxon>asterids</taxon>
        <taxon>lamiids</taxon>
        <taxon>Lamiales</taxon>
        <taxon>Gesneriaceae</taxon>
        <taxon>Didymocarpoideae</taxon>
        <taxon>Trichosporeae</taxon>
        <taxon>Loxocarpinae</taxon>
        <taxon>Dorcoceras</taxon>
    </lineage>
</organism>
<dbReference type="GO" id="GO:0003676">
    <property type="term" value="F:nucleic acid binding"/>
    <property type="evidence" value="ECO:0007669"/>
    <property type="project" value="InterPro"/>
</dbReference>
<gene>
    <name evidence="3" type="ORF">F511_15352</name>
</gene>
<evidence type="ECO:0000256" key="1">
    <source>
        <dbReference type="PROSITE-ProRule" id="PRU00047"/>
    </source>
</evidence>
<keyword evidence="1" id="KW-0862">Zinc</keyword>
<feature type="domain" description="CCHC-type" evidence="2">
    <location>
        <begin position="105"/>
        <end position="118"/>
    </location>
</feature>
<dbReference type="EMBL" id="KV018104">
    <property type="protein sequence ID" value="KZV17674.1"/>
    <property type="molecule type" value="Genomic_DNA"/>
</dbReference>
<sequence>MAMRESKYLNKLELHDMFANLKAYEFELETRYEAGPSASQPIKALEATTSEQCSPSTSKSAEQLSNDAMSLYVKKFGKYLRKSYNPSFYYNNANKSEKISTDMNCYNCGRPGHFAADCNRQNVGGNGGSGSRLPTRQRKNKNFRETINTIL</sequence>
<accession>A0A2Z7AFD7</accession>
<dbReference type="InterPro" id="IPR001878">
    <property type="entry name" value="Znf_CCHC"/>
</dbReference>
<keyword evidence="4" id="KW-1185">Reference proteome</keyword>
<proteinExistence type="predicted"/>
<evidence type="ECO:0000259" key="2">
    <source>
        <dbReference type="PROSITE" id="PS50158"/>
    </source>
</evidence>